<keyword evidence="5 7" id="KW-1133">Transmembrane helix</keyword>
<keyword evidence="3" id="KW-1003">Cell membrane</keyword>
<dbReference type="CDD" id="cd06261">
    <property type="entry name" value="TM_PBP2"/>
    <property type="match status" value="1"/>
</dbReference>
<evidence type="ECO:0000256" key="6">
    <source>
        <dbReference type="ARBA" id="ARBA00023136"/>
    </source>
</evidence>
<dbReference type="InterPro" id="IPR051393">
    <property type="entry name" value="ABC_transporter_permease"/>
</dbReference>
<evidence type="ECO:0000256" key="5">
    <source>
        <dbReference type="ARBA" id="ARBA00022989"/>
    </source>
</evidence>
<sequence>MANSSKKKSGLQRGESKAAFLFCTPAVVLALVFIILPFAMSVVYSFTNKQLIPKVGMETAFVGLKNYIEIFTSKVTVLSFKNTFLYALIVVPSVLVIGTVLAVFVNQKIKGVQVFRLIYFSPQVVTMTVVAVIWAFIFSSKSSGLLNSFLGLLHIAPQKWLQDQHLALPCLAIMYIWQNLGMQMLIILSGLQYISEELYEAAEIDGCTTFEKFIYITVPGLKNTLVYVLVSVIINSLKVFTQVYVLTNGGPSNATTTVVFQLYKAGFVNGQVGYSSAIAVTFFMLVMVISILQNKFAKED</sequence>
<dbReference type="InterPro" id="IPR035906">
    <property type="entry name" value="MetI-like_sf"/>
</dbReference>
<feature type="transmembrane region" description="Helical" evidence="7">
    <location>
        <begin position="20"/>
        <end position="44"/>
    </location>
</feature>
<dbReference type="EMBL" id="JAJEPV010000007">
    <property type="protein sequence ID" value="MCC2118780.1"/>
    <property type="molecule type" value="Genomic_DNA"/>
</dbReference>
<feature type="transmembrane region" description="Helical" evidence="7">
    <location>
        <begin position="117"/>
        <end position="137"/>
    </location>
</feature>
<name>A0AAE3A279_9FIRM</name>
<keyword evidence="6 7" id="KW-0472">Membrane</keyword>
<evidence type="ECO:0000256" key="1">
    <source>
        <dbReference type="ARBA" id="ARBA00004651"/>
    </source>
</evidence>
<evidence type="ECO:0000259" key="8">
    <source>
        <dbReference type="PROSITE" id="PS50928"/>
    </source>
</evidence>
<feature type="transmembrane region" description="Helical" evidence="7">
    <location>
        <begin position="272"/>
        <end position="292"/>
    </location>
</feature>
<dbReference type="PANTHER" id="PTHR30193">
    <property type="entry name" value="ABC TRANSPORTER PERMEASE PROTEIN"/>
    <property type="match status" value="1"/>
</dbReference>
<comment type="caution">
    <text evidence="9">The sequence shown here is derived from an EMBL/GenBank/DDBJ whole genome shotgun (WGS) entry which is preliminary data.</text>
</comment>
<feature type="transmembrane region" description="Helical" evidence="7">
    <location>
        <begin position="166"/>
        <end position="188"/>
    </location>
</feature>
<evidence type="ECO:0000256" key="7">
    <source>
        <dbReference type="RuleBase" id="RU363032"/>
    </source>
</evidence>
<dbReference type="SUPFAM" id="SSF161098">
    <property type="entry name" value="MetI-like"/>
    <property type="match status" value="1"/>
</dbReference>
<proteinExistence type="inferred from homology"/>
<dbReference type="GO" id="GO:0005886">
    <property type="term" value="C:plasma membrane"/>
    <property type="evidence" value="ECO:0007669"/>
    <property type="project" value="UniProtKB-SubCell"/>
</dbReference>
<evidence type="ECO:0000313" key="9">
    <source>
        <dbReference type="EMBL" id="MCC2118780.1"/>
    </source>
</evidence>
<evidence type="ECO:0000256" key="4">
    <source>
        <dbReference type="ARBA" id="ARBA00022692"/>
    </source>
</evidence>
<comment type="subcellular location">
    <subcellularLocation>
        <location evidence="1 7">Cell membrane</location>
        <topology evidence="1 7">Multi-pass membrane protein</topology>
    </subcellularLocation>
</comment>
<dbReference type="AlphaFoldDB" id="A0AAE3A279"/>
<evidence type="ECO:0000256" key="2">
    <source>
        <dbReference type="ARBA" id="ARBA00022448"/>
    </source>
</evidence>
<comment type="similarity">
    <text evidence="7">Belongs to the binding-protein-dependent transport system permease family.</text>
</comment>
<organism evidence="9 10">
    <name type="scientific">Waltera acetigignens</name>
    <dbReference type="NCBI Taxonomy" id="2981769"/>
    <lineage>
        <taxon>Bacteria</taxon>
        <taxon>Bacillati</taxon>
        <taxon>Bacillota</taxon>
        <taxon>Clostridia</taxon>
        <taxon>Lachnospirales</taxon>
        <taxon>Lachnospiraceae</taxon>
        <taxon>Waltera</taxon>
    </lineage>
</organism>
<feature type="transmembrane region" description="Helical" evidence="7">
    <location>
        <begin position="84"/>
        <end position="105"/>
    </location>
</feature>
<dbReference type="Gene3D" id="1.10.3720.10">
    <property type="entry name" value="MetI-like"/>
    <property type="match status" value="1"/>
</dbReference>
<dbReference type="PROSITE" id="PS50928">
    <property type="entry name" value="ABC_TM1"/>
    <property type="match status" value="1"/>
</dbReference>
<dbReference type="GO" id="GO:0055085">
    <property type="term" value="P:transmembrane transport"/>
    <property type="evidence" value="ECO:0007669"/>
    <property type="project" value="InterPro"/>
</dbReference>
<protein>
    <submittedName>
        <fullName evidence="9">Sugar ABC transporter permease</fullName>
    </submittedName>
</protein>
<dbReference type="Proteomes" id="UP001197795">
    <property type="component" value="Unassembled WGS sequence"/>
</dbReference>
<gene>
    <name evidence="9" type="ORF">LKD75_04095</name>
</gene>
<dbReference type="Pfam" id="PF00528">
    <property type="entry name" value="BPD_transp_1"/>
    <property type="match status" value="1"/>
</dbReference>
<keyword evidence="4 7" id="KW-0812">Transmembrane</keyword>
<feature type="domain" description="ABC transmembrane type-1" evidence="8">
    <location>
        <begin position="80"/>
        <end position="293"/>
    </location>
</feature>
<evidence type="ECO:0000256" key="3">
    <source>
        <dbReference type="ARBA" id="ARBA00022475"/>
    </source>
</evidence>
<evidence type="ECO:0000313" key="10">
    <source>
        <dbReference type="Proteomes" id="UP001197795"/>
    </source>
</evidence>
<reference evidence="9 10" key="1">
    <citation type="submission" date="2021-10" db="EMBL/GenBank/DDBJ databases">
        <title>Anaerobic single-cell dispensing facilitates the cultivation of human gut bacteria.</title>
        <authorList>
            <person name="Afrizal A."/>
        </authorList>
    </citation>
    <scope>NUCLEOTIDE SEQUENCE [LARGE SCALE GENOMIC DNA]</scope>
    <source>
        <strain evidence="9 10">CLA-AA-H273</strain>
    </source>
</reference>
<dbReference type="RefSeq" id="WP_022312692.1">
    <property type="nucleotide sequence ID" value="NZ_JAJEPV010000007.1"/>
</dbReference>
<dbReference type="PANTHER" id="PTHR30193:SF37">
    <property type="entry name" value="INNER MEMBRANE ABC TRANSPORTER PERMEASE PROTEIN YCJO"/>
    <property type="match status" value="1"/>
</dbReference>
<keyword evidence="10" id="KW-1185">Reference proteome</keyword>
<keyword evidence="2 7" id="KW-0813">Transport</keyword>
<dbReference type="InterPro" id="IPR000515">
    <property type="entry name" value="MetI-like"/>
</dbReference>
<accession>A0AAE3A279</accession>